<proteinExistence type="inferred from homology"/>
<feature type="region of interest" description="Disordered" evidence="9">
    <location>
        <begin position="196"/>
        <end position="255"/>
    </location>
</feature>
<evidence type="ECO:0000256" key="3">
    <source>
        <dbReference type="ARBA" id="ARBA00008726"/>
    </source>
</evidence>
<dbReference type="Pfam" id="PF22782">
    <property type="entry name" value="SDE2"/>
    <property type="match status" value="1"/>
</dbReference>
<name>A0AA39F832_9HYME</name>
<dbReference type="EMBL" id="JAQQBS010001422">
    <property type="protein sequence ID" value="KAK0164675.1"/>
    <property type="molecule type" value="Genomic_DNA"/>
</dbReference>
<keyword evidence="8" id="KW-0131">Cell cycle</keyword>
<reference evidence="11" key="2">
    <citation type="submission" date="2023-03" db="EMBL/GenBank/DDBJ databases">
        <authorList>
            <person name="Inwood S.N."/>
            <person name="Skelly J.G."/>
            <person name="Guhlin J."/>
            <person name="Harrop T.W.R."/>
            <person name="Goldson S.G."/>
            <person name="Dearden P.K."/>
        </authorList>
    </citation>
    <scope>NUCLEOTIDE SEQUENCE</scope>
    <source>
        <strain evidence="11">Irish</strain>
        <tissue evidence="11">Whole body</tissue>
    </source>
</reference>
<dbReference type="PANTHER" id="PTHR12786">
    <property type="entry name" value="SPLICING FACTOR SF3A-RELATED"/>
    <property type="match status" value="1"/>
</dbReference>
<feature type="domain" description="SDE2-like" evidence="10">
    <location>
        <begin position="69"/>
        <end position="166"/>
    </location>
</feature>
<keyword evidence="6" id="KW-0508">mRNA splicing</keyword>
<dbReference type="InterPro" id="IPR051421">
    <property type="entry name" value="RNA_Proc_DNA_Dmg_Regulator"/>
</dbReference>
<evidence type="ECO:0000313" key="11">
    <source>
        <dbReference type="EMBL" id="KAK0164675.1"/>
    </source>
</evidence>
<evidence type="ECO:0000259" key="10">
    <source>
        <dbReference type="Pfam" id="PF22782"/>
    </source>
</evidence>
<protein>
    <recommendedName>
        <fullName evidence="10">SDE2-like domain-containing protein</fullName>
    </recommendedName>
</protein>
<dbReference type="Proteomes" id="UP001168990">
    <property type="component" value="Unassembled WGS sequence"/>
</dbReference>
<evidence type="ECO:0000256" key="9">
    <source>
        <dbReference type="SAM" id="MobiDB-lite"/>
    </source>
</evidence>
<evidence type="ECO:0000256" key="6">
    <source>
        <dbReference type="ARBA" id="ARBA00023187"/>
    </source>
</evidence>
<evidence type="ECO:0000256" key="1">
    <source>
        <dbReference type="ARBA" id="ARBA00004123"/>
    </source>
</evidence>
<keyword evidence="12" id="KW-1185">Reference proteome</keyword>
<dbReference type="GO" id="GO:0005737">
    <property type="term" value="C:cytoplasm"/>
    <property type="evidence" value="ECO:0007669"/>
    <property type="project" value="UniProtKB-SubCell"/>
</dbReference>
<comment type="similarity">
    <text evidence="3">Belongs to the SDE2 family.</text>
</comment>
<reference evidence="11" key="1">
    <citation type="journal article" date="2023" name="bioRxiv">
        <title>Scaffold-level genome assemblies of two parasitoid biocontrol wasps reveal the parthenogenesis mechanism and an associated novel virus.</title>
        <authorList>
            <person name="Inwood S."/>
            <person name="Skelly J."/>
            <person name="Guhlin J."/>
            <person name="Harrop T."/>
            <person name="Goldson S."/>
            <person name="Dearden P."/>
        </authorList>
    </citation>
    <scope>NUCLEOTIDE SEQUENCE</scope>
    <source>
        <strain evidence="11">Irish</strain>
        <tissue evidence="11">Whole body</tissue>
    </source>
</reference>
<dbReference type="GO" id="GO:0005634">
    <property type="term" value="C:nucleus"/>
    <property type="evidence" value="ECO:0007669"/>
    <property type="project" value="UniProtKB-SubCell"/>
</dbReference>
<evidence type="ECO:0000256" key="4">
    <source>
        <dbReference type="ARBA" id="ARBA00022490"/>
    </source>
</evidence>
<accession>A0AA39F832</accession>
<keyword evidence="7" id="KW-0539">Nucleus</keyword>
<evidence type="ECO:0000256" key="8">
    <source>
        <dbReference type="ARBA" id="ARBA00023306"/>
    </source>
</evidence>
<evidence type="ECO:0000256" key="7">
    <source>
        <dbReference type="ARBA" id="ARBA00023242"/>
    </source>
</evidence>
<comment type="caution">
    <text evidence="11">The sequence shown here is derived from an EMBL/GenBank/DDBJ whole genome shotgun (WGS) entry which is preliminary data.</text>
</comment>
<feature type="compositionally biased region" description="Low complexity" evidence="9">
    <location>
        <begin position="199"/>
        <end position="210"/>
    </location>
</feature>
<dbReference type="PANTHER" id="PTHR12786:SF1">
    <property type="entry name" value="SPLICING REGULATOR SDE2"/>
    <property type="match status" value="1"/>
</dbReference>
<comment type="subcellular location">
    <subcellularLocation>
        <location evidence="2">Cytoplasm</location>
    </subcellularLocation>
    <subcellularLocation>
        <location evidence="1">Nucleus</location>
    </subcellularLocation>
</comment>
<dbReference type="AlphaFoldDB" id="A0AA39F832"/>
<keyword evidence="5" id="KW-0507">mRNA processing</keyword>
<keyword evidence="4" id="KW-0963">Cytoplasm</keyword>
<evidence type="ECO:0000256" key="2">
    <source>
        <dbReference type="ARBA" id="ARBA00004496"/>
    </source>
</evidence>
<dbReference type="InterPro" id="IPR053822">
    <property type="entry name" value="SDE2-like_dom"/>
</dbReference>
<evidence type="ECO:0000313" key="12">
    <source>
        <dbReference type="Proteomes" id="UP001168990"/>
    </source>
</evidence>
<gene>
    <name evidence="11" type="ORF">PV328_003271</name>
</gene>
<dbReference type="GO" id="GO:0008380">
    <property type="term" value="P:RNA splicing"/>
    <property type="evidence" value="ECO:0007669"/>
    <property type="project" value="UniProtKB-KW"/>
</dbReference>
<feature type="compositionally biased region" description="Basic and acidic residues" evidence="9">
    <location>
        <begin position="227"/>
        <end position="248"/>
    </location>
</feature>
<evidence type="ECO:0000256" key="5">
    <source>
        <dbReference type="ARBA" id="ARBA00022664"/>
    </source>
</evidence>
<sequence>MLEVNYKSGKASLTIFKSDINISMMEVWNVLQTKGLLKEHFYIIFNGRIVQDNESIISGSATLVPKLPGGKGGFGSMLRAIGAQIEKTTNREACRDLSGRRLRDINEEKRLKTWIEKQGAREVEAIECKKRKLERLCAEPKHTFKDKNYEHERSVLTERIDDAVEEGFKNAAANNIKEKINDTKKGIKRKTILDDMDSDASCSSDSDTSDVTTCKKKMKSNGNHLPSVDDHCSNSADEKEEKSDKEENSNSELNT</sequence>
<organism evidence="11 12">
    <name type="scientific">Microctonus aethiopoides</name>
    <dbReference type="NCBI Taxonomy" id="144406"/>
    <lineage>
        <taxon>Eukaryota</taxon>
        <taxon>Metazoa</taxon>
        <taxon>Ecdysozoa</taxon>
        <taxon>Arthropoda</taxon>
        <taxon>Hexapoda</taxon>
        <taxon>Insecta</taxon>
        <taxon>Pterygota</taxon>
        <taxon>Neoptera</taxon>
        <taxon>Endopterygota</taxon>
        <taxon>Hymenoptera</taxon>
        <taxon>Apocrita</taxon>
        <taxon>Ichneumonoidea</taxon>
        <taxon>Braconidae</taxon>
        <taxon>Euphorinae</taxon>
        <taxon>Microctonus</taxon>
    </lineage>
</organism>
<dbReference type="GO" id="GO:0006397">
    <property type="term" value="P:mRNA processing"/>
    <property type="evidence" value="ECO:0007669"/>
    <property type="project" value="UniProtKB-KW"/>
</dbReference>